<dbReference type="SFLD" id="SFLDF00562">
    <property type="entry name" value="HemN-like__clustered_with_heat"/>
    <property type="match status" value="1"/>
</dbReference>
<dbReference type="OrthoDB" id="431409at2759"/>
<evidence type="ECO:0000256" key="1">
    <source>
        <dbReference type="ARBA" id="ARBA00006100"/>
    </source>
</evidence>
<dbReference type="CDD" id="cd01335">
    <property type="entry name" value="Radical_SAM"/>
    <property type="match status" value="1"/>
</dbReference>
<evidence type="ECO:0000313" key="8">
    <source>
        <dbReference type="Proteomes" id="UP000230069"/>
    </source>
</evidence>
<dbReference type="InterPro" id="IPR034505">
    <property type="entry name" value="Coproporphyrinogen-III_oxidase"/>
</dbReference>
<dbReference type="SUPFAM" id="SSF102114">
    <property type="entry name" value="Radical SAM enzymes"/>
    <property type="match status" value="1"/>
</dbReference>
<sequence length="485" mass="53870">MLKLNFKPFFSTIPNKFKIPIVSFSIKNSLQSQPPTVRQNVSLNNLPTTTTTTTTSHLLSHSPPPTSAYIHLPFCRKRCHYCDFTIVALGTSSNQFKDEDDPRITNYVQLLCREIKATKPISNDNPPLETIFFGGGTPSLVPPKLVSSIINMLKDKFGVCSNAEISIEMDPGTFDDVKMKELLELGVNRVSLGVQAFQEDMLKKCGRAHGLREVHEAIEIVKSCGLENWSLDLISSLPHQTREMWEESLELTIQASPTHVSVYDLQVEQGTKFGSLYTPGEFPLPSDTQSAEFYKMASKTLGNAGYEHYEISSYCKEGYMCKHNVTYWQNRSFYAFGLGSASFLGGVRFSRPKKMKEYTGYVQDLENGLVLDKQGNGLVDANDKAIDVVMLSLRTATGLNLRSFGESFGSSLISTLCKAFKPYVDSGHVIALDVRRNSLSADEFSTLLFDEGKIEEMVAFIRLSDPDGFLLSNDLISSAFAAIAP</sequence>
<dbReference type="GO" id="GO:0004109">
    <property type="term" value="F:coproporphyrinogen oxidase activity"/>
    <property type="evidence" value="ECO:0007669"/>
    <property type="project" value="InterPro"/>
</dbReference>
<dbReference type="InterPro" id="IPR058240">
    <property type="entry name" value="rSAM_sf"/>
</dbReference>
<evidence type="ECO:0000256" key="4">
    <source>
        <dbReference type="ARBA" id="ARBA00045130"/>
    </source>
</evidence>
<dbReference type="InterPro" id="IPR007197">
    <property type="entry name" value="rSAM"/>
</dbReference>
<dbReference type="InParanoid" id="A0A2G5E793"/>
<comment type="function">
    <text evidence="4">May be a heme chaperone, appears to bind heme. Homologous bacterial proteins do not have oxygen-independent coproporphyrinogen-III oxidase activity. Binds 1 [4Fe-4S] cluster. The cluster is coordinated with 3 cysteines and an exchangeable S-adenosyl-L-methionine.</text>
</comment>
<dbReference type="InterPro" id="IPR004559">
    <property type="entry name" value="HemW-like"/>
</dbReference>
<evidence type="ECO:0000259" key="6">
    <source>
        <dbReference type="PROSITE" id="PS51918"/>
    </source>
</evidence>
<feature type="compositionally biased region" description="Low complexity" evidence="5">
    <location>
        <begin position="42"/>
        <end position="61"/>
    </location>
</feature>
<feature type="domain" description="Radical SAM core" evidence="6">
    <location>
        <begin position="60"/>
        <end position="304"/>
    </location>
</feature>
<dbReference type="PANTHER" id="PTHR13932:SF5">
    <property type="entry name" value="RADICAL S-ADENOSYL METHIONINE DOMAIN-CONTAINING PROTEIN 1, MITOCHONDRIAL"/>
    <property type="match status" value="1"/>
</dbReference>
<feature type="region of interest" description="Disordered" evidence="5">
    <location>
        <begin position="36"/>
        <end position="62"/>
    </location>
</feature>
<keyword evidence="8" id="KW-1185">Reference proteome</keyword>
<dbReference type="GO" id="GO:0005737">
    <property type="term" value="C:cytoplasm"/>
    <property type="evidence" value="ECO:0007669"/>
    <property type="project" value="InterPro"/>
</dbReference>
<dbReference type="GO" id="GO:0006779">
    <property type="term" value="P:porphyrin-containing compound biosynthetic process"/>
    <property type="evidence" value="ECO:0007669"/>
    <property type="project" value="InterPro"/>
</dbReference>
<gene>
    <name evidence="7" type="ORF">AQUCO_01100334v1</name>
</gene>
<dbReference type="PANTHER" id="PTHR13932">
    <property type="entry name" value="COPROPORPHYRINIGEN III OXIDASE"/>
    <property type="match status" value="1"/>
</dbReference>
<evidence type="ECO:0000256" key="5">
    <source>
        <dbReference type="SAM" id="MobiDB-lite"/>
    </source>
</evidence>
<comment type="similarity">
    <text evidence="1">Belongs to the anaerobic coproporphyrinogen-III oxidase family. HemW subfamily.</text>
</comment>
<dbReference type="PROSITE" id="PS51918">
    <property type="entry name" value="RADICAL_SAM"/>
    <property type="match status" value="1"/>
</dbReference>
<dbReference type="SFLD" id="SFLDS00029">
    <property type="entry name" value="Radical_SAM"/>
    <property type="match status" value="1"/>
</dbReference>
<reference evidence="7 8" key="1">
    <citation type="submission" date="2017-09" db="EMBL/GenBank/DDBJ databases">
        <title>WGS assembly of Aquilegia coerulea Goldsmith.</title>
        <authorList>
            <person name="Hodges S."/>
            <person name="Kramer E."/>
            <person name="Nordborg M."/>
            <person name="Tomkins J."/>
            <person name="Borevitz J."/>
            <person name="Derieg N."/>
            <person name="Yan J."/>
            <person name="Mihaltcheva S."/>
            <person name="Hayes R.D."/>
            <person name="Rokhsar D."/>
        </authorList>
    </citation>
    <scope>NUCLEOTIDE SEQUENCE [LARGE SCALE GENOMIC DNA]</scope>
    <source>
        <strain evidence="8">cv. Goldsmith</strain>
    </source>
</reference>
<dbReference type="FunCoup" id="A0A2G5E793">
    <property type="interactions" value="247"/>
</dbReference>
<evidence type="ECO:0000256" key="2">
    <source>
        <dbReference type="ARBA" id="ARBA00014678"/>
    </source>
</evidence>
<dbReference type="AlphaFoldDB" id="A0A2G5E793"/>
<dbReference type="SFLD" id="SFLDG01065">
    <property type="entry name" value="anaerobic_coproporphyrinogen-I"/>
    <property type="match status" value="1"/>
</dbReference>
<accession>A0A2G5E793</accession>
<dbReference type="NCBIfam" id="TIGR00539">
    <property type="entry name" value="hemN_rel"/>
    <property type="match status" value="1"/>
</dbReference>
<organism evidence="7 8">
    <name type="scientific">Aquilegia coerulea</name>
    <name type="common">Rocky mountain columbine</name>
    <dbReference type="NCBI Taxonomy" id="218851"/>
    <lineage>
        <taxon>Eukaryota</taxon>
        <taxon>Viridiplantae</taxon>
        <taxon>Streptophyta</taxon>
        <taxon>Embryophyta</taxon>
        <taxon>Tracheophyta</taxon>
        <taxon>Spermatophyta</taxon>
        <taxon>Magnoliopsida</taxon>
        <taxon>Ranunculales</taxon>
        <taxon>Ranunculaceae</taxon>
        <taxon>Thalictroideae</taxon>
        <taxon>Aquilegia</taxon>
    </lineage>
</organism>
<dbReference type="SMART" id="SM00729">
    <property type="entry name" value="Elp3"/>
    <property type="match status" value="1"/>
</dbReference>
<evidence type="ECO:0000256" key="3">
    <source>
        <dbReference type="ARBA" id="ARBA00033094"/>
    </source>
</evidence>
<dbReference type="GO" id="GO:0051539">
    <property type="term" value="F:4 iron, 4 sulfur cluster binding"/>
    <property type="evidence" value="ECO:0007669"/>
    <property type="project" value="InterPro"/>
</dbReference>
<name>A0A2G5E793_AQUCA</name>
<proteinExistence type="inferred from homology"/>
<dbReference type="Pfam" id="PF04055">
    <property type="entry name" value="Radical_SAM"/>
    <property type="match status" value="1"/>
</dbReference>
<dbReference type="InterPro" id="IPR023404">
    <property type="entry name" value="rSAM_horseshoe"/>
</dbReference>
<protein>
    <recommendedName>
        <fullName evidence="2">Radical S-adenosyl methionine domain-containing protein 1, mitochondrial</fullName>
    </recommendedName>
    <alternativeName>
        <fullName evidence="3">Putative heme chaperone</fullName>
    </alternativeName>
</protein>
<dbReference type="STRING" id="218851.A0A2G5E793"/>
<dbReference type="Gene3D" id="3.80.30.20">
    <property type="entry name" value="tm_1862 like domain"/>
    <property type="match status" value="1"/>
</dbReference>
<evidence type="ECO:0000313" key="7">
    <source>
        <dbReference type="EMBL" id="PIA51427.1"/>
    </source>
</evidence>
<dbReference type="InterPro" id="IPR006638">
    <property type="entry name" value="Elp3/MiaA/NifB-like_rSAM"/>
</dbReference>
<dbReference type="EMBL" id="KZ305028">
    <property type="protein sequence ID" value="PIA51427.1"/>
    <property type="molecule type" value="Genomic_DNA"/>
</dbReference>
<dbReference type="Proteomes" id="UP000230069">
    <property type="component" value="Unassembled WGS sequence"/>
</dbReference>